<dbReference type="InterPro" id="IPR036890">
    <property type="entry name" value="HATPase_C_sf"/>
</dbReference>
<gene>
    <name evidence="6" type="ORF">LKD31_03425</name>
</gene>
<comment type="caution">
    <text evidence="6">The sequence shown here is derived from an EMBL/GenBank/DDBJ whole genome shotgun (WGS) entry which is preliminary data.</text>
</comment>
<sequence length="182" mass="20170">MRELSLNVMDIVQNSVRAGASLITVQVAESKKHDTLTITITDNGCGMSAEQVKSVIDPFFTTRTTRKVGLGVPLFKMEAEMTGGSFQIDSEKGKGTKVTAVFRPSHVDMIPLGDIASVIHLLITCNPELDFLFTHSVEEKEITLDTRTLREQLEGVPFTEPEVSAWIREYLAEAEEELKQLS</sequence>
<dbReference type="GO" id="GO:0004673">
    <property type="term" value="F:protein histidine kinase activity"/>
    <property type="evidence" value="ECO:0007669"/>
    <property type="project" value="UniProtKB-EC"/>
</dbReference>
<dbReference type="InterPro" id="IPR004358">
    <property type="entry name" value="Sig_transdc_His_kin-like_C"/>
</dbReference>
<keyword evidence="4" id="KW-0902">Two-component regulatory system</keyword>
<evidence type="ECO:0000313" key="6">
    <source>
        <dbReference type="EMBL" id="MCC2136064.1"/>
    </source>
</evidence>
<keyword evidence="3" id="KW-0808">Transferase</keyword>
<dbReference type="InterPro" id="IPR003594">
    <property type="entry name" value="HATPase_dom"/>
</dbReference>
<keyword evidence="3" id="KW-0418">Kinase</keyword>
<evidence type="ECO:0000256" key="1">
    <source>
        <dbReference type="ARBA" id="ARBA00000085"/>
    </source>
</evidence>
<comment type="catalytic activity">
    <reaction evidence="1">
        <text>ATP + protein L-histidine = ADP + protein N-phospho-L-histidine.</text>
        <dbReference type="EC" id="2.7.13.3"/>
    </reaction>
</comment>
<dbReference type="EC" id="2.7.13.3" evidence="2"/>
<dbReference type="PRINTS" id="PR00344">
    <property type="entry name" value="BCTRLSENSOR"/>
</dbReference>
<dbReference type="Pfam" id="PF02518">
    <property type="entry name" value="HATPase_c"/>
    <property type="match status" value="1"/>
</dbReference>
<evidence type="ECO:0000256" key="3">
    <source>
        <dbReference type="ARBA" id="ARBA00022777"/>
    </source>
</evidence>
<dbReference type="GO" id="GO:0005524">
    <property type="term" value="F:ATP binding"/>
    <property type="evidence" value="ECO:0007669"/>
    <property type="project" value="UniProtKB-KW"/>
</dbReference>
<reference evidence="6" key="1">
    <citation type="submission" date="2021-10" db="EMBL/GenBank/DDBJ databases">
        <title>Anaerobic single-cell dispensing facilitates the cultivation of human gut bacteria.</title>
        <authorList>
            <person name="Afrizal A."/>
        </authorList>
    </citation>
    <scope>NUCLEOTIDE SEQUENCE</scope>
    <source>
        <strain evidence="6">CLA-AA-H250</strain>
    </source>
</reference>
<name>A0AAE3AFX6_9FIRM</name>
<evidence type="ECO:0000313" key="7">
    <source>
        <dbReference type="Proteomes" id="UP001199424"/>
    </source>
</evidence>
<keyword evidence="7" id="KW-1185">Reference proteome</keyword>
<evidence type="ECO:0000259" key="5">
    <source>
        <dbReference type="PROSITE" id="PS50109"/>
    </source>
</evidence>
<evidence type="ECO:0000256" key="4">
    <source>
        <dbReference type="ARBA" id="ARBA00023012"/>
    </source>
</evidence>
<dbReference type="GO" id="GO:0000160">
    <property type="term" value="P:phosphorelay signal transduction system"/>
    <property type="evidence" value="ECO:0007669"/>
    <property type="project" value="UniProtKB-KW"/>
</dbReference>
<dbReference type="InterPro" id="IPR005467">
    <property type="entry name" value="His_kinase_dom"/>
</dbReference>
<protein>
    <recommendedName>
        <fullName evidence="2">histidine kinase</fullName>
        <ecNumber evidence="2">2.7.13.3</ecNumber>
    </recommendedName>
</protein>
<proteinExistence type="predicted"/>
<dbReference type="AlphaFoldDB" id="A0AAE3AFX6"/>
<dbReference type="EMBL" id="JAJEQC010000002">
    <property type="protein sequence ID" value="MCC2136064.1"/>
    <property type="molecule type" value="Genomic_DNA"/>
</dbReference>
<dbReference type="PANTHER" id="PTHR43065">
    <property type="entry name" value="SENSOR HISTIDINE KINASE"/>
    <property type="match status" value="1"/>
</dbReference>
<dbReference type="RefSeq" id="WP_308448636.1">
    <property type="nucleotide sequence ID" value="NZ_JAJEQC010000002.1"/>
</dbReference>
<feature type="domain" description="Histidine kinase" evidence="5">
    <location>
        <begin position="1"/>
        <end position="106"/>
    </location>
</feature>
<organism evidence="6 7">
    <name type="scientific">Hominenteromicrobium mulieris</name>
    <dbReference type="NCBI Taxonomy" id="2885357"/>
    <lineage>
        <taxon>Bacteria</taxon>
        <taxon>Bacillati</taxon>
        <taxon>Bacillota</taxon>
        <taxon>Clostridia</taxon>
        <taxon>Eubacteriales</taxon>
        <taxon>Oscillospiraceae</taxon>
        <taxon>Hominenteromicrobium</taxon>
    </lineage>
</organism>
<dbReference type="SUPFAM" id="SSF55874">
    <property type="entry name" value="ATPase domain of HSP90 chaperone/DNA topoisomerase II/histidine kinase"/>
    <property type="match status" value="1"/>
</dbReference>
<dbReference type="Gene3D" id="3.30.565.10">
    <property type="entry name" value="Histidine kinase-like ATPase, C-terminal domain"/>
    <property type="match status" value="1"/>
</dbReference>
<dbReference type="PROSITE" id="PS50109">
    <property type="entry name" value="HIS_KIN"/>
    <property type="match status" value="1"/>
</dbReference>
<accession>A0AAE3AFX6</accession>
<dbReference type="Proteomes" id="UP001199424">
    <property type="component" value="Unassembled WGS sequence"/>
</dbReference>
<keyword evidence="6" id="KW-0547">Nucleotide-binding</keyword>
<dbReference type="SMART" id="SM00387">
    <property type="entry name" value="HATPase_c"/>
    <property type="match status" value="1"/>
</dbReference>
<evidence type="ECO:0000256" key="2">
    <source>
        <dbReference type="ARBA" id="ARBA00012438"/>
    </source>
</evidence>
<keyword evidence="6" id="KW-0067">ATP-binding</keyword>